<keyword evidence="4" id="KW-0597">Phosphoprotein</keyword>
<feature type="domain" description="Sigma-54 factor interaction" evidence="12">
    <location>
        <begin position="223"/>
        <end position="452"/>
    </location>
</feature>
<dbReference type="Gene3D" id="3.30.450.40">
    <property type="match status" value="1"/>
</dbReference>
<evidence type="ECO:0000256" key="2">
    <source>
        <dbReference type="ARBA" id="ARBA00022490"/>
    </source>
</evidence>
<dbReference type="Pfam" id="PF25601">
    <property type="entry name" value="AAA_lid_14"/>
    <property type="match status" value="1"/>
</dbReference>
<evidence type="ECO:0000256" key="6">
    <source>
        <dbReference type="ARBA" id="ARBA00022840"/>
    </source>
</evidence>
<evidence type="ECO:0000256" key="5">
    <source>
        <dbReference type="ARBA" id="ARBA00022741"/>
    </source>
</evidence>
<dbReference type="Proteomes" id="UP000279173">
    <property type="component" value="Unassembled WGS sequence"/>
</dbReference>
<dbReference type="InterPro" id="IPR009057">
    <property type="entry name" value="Homeodomain-like_sf"/>
</dbReference>
<dbReference type="FunFam" id="3.40.50.300:FF:000006">
    <property type="entry name" value="DNA-binding transcriptional regulator NtrC"/>
    <property type="match status" value="1"/>
</dbReference>
<proteinExistence type="predicted"/>
<dbReference type="PRINTS" id="PR01590">
    <property type="entry name" value="HTHFIS"/>
</dbReference>
<dbReference type="SUPFAM" id="SSF46689">
    <property type="entry name" value="Homeodomain-like"/>
    <property type="match status" value="1"/>
</dbReference>
<keyword evidence="3" id="KW-0678">Repressor</keyword>
<gene>
    <name evidence="13" type="ORF">ALP10_04588</name>
</gene>
<keyword evidence="9" id="KW-0238">DNA-binding</keyword>
<dbReference type="Gene3D" id="3.40.50.300">
    <property type="entry name" value="P-loop containing nucleotide triphosphate hydrolases"/>
    <property type="match status" value="1"/>
</dbReference>
<dbReference type="InterPro" id="IPR029016">
    <property type="entry name" value="GAF-like_dom_sf"/>
</dbReference>
<comment type="subcellular location">
    <subcellularLocation>
        <location evidence="1">Cytoplasm</location>
    </subcellularLocation>
</comment>
<dbReference type="Pfam" id="PF02954">
    <property type="entry name" value="HTH_8"/>
    <property type="match status" value="1"/>
</dbReference>
<dbReference type="InterPro" id="IPR025662">
    <property type="entry name" value="Sigma_54_int_dom_ATP-bd_1"/>
</dbReference>
<dbReference type="SUPFAM" id="SSF55781">
    <property type="entry name" value="GAF domain-like"/>
    <property type="match status" value="1"/>
</dbReference>
<dbReference type="PROSITE" id="PS50045">
    <property type="entry name" value="SIGMA54_INTERACT_4"/>
    <property type="match status" value="1"/>
</dbReference>
<evidence type="ECO:0000256" key="9">
    <source>
        <dbReference type="ARBA" id="ARBA00023125"/>
    </source>
</evidence>
<dbReference type="InterPro" id="IPR003593">
    <property type="entry name" value="AAA+_ATPase"/>
</dbReference>
<evidence type="ECO:0000256" key="3">
    <source>
        <dbReference type="ARBA" id="ARBA00022491"/>
    </source>
</evidence>
<evidence type="ECO:0000256" key="1">
    <source>
        <dbReference type="ARBA" id="ARBA00004496"/>
    </source>
</evidence>
<dbReference type="SMART" id="SM00382">
    <property type="entry name" value="AAA"/>
    <property type="match status" value="1"/>
</dbReference>
<dbReference type="GO" id="GO:0005737">
    <property type="term" value="C:cytoplasm"/>
    <property type="evidence" value="ECO:0007669"/>
    <property type="project" value="UniProtKB-SubCell"/>
</dbReference>
<dbReference type="GO" id="GO:0006355">
    <property type="term" value="P:regulation of DNA-templated transcription"/>
    <property type="evidence" value="ECO:0007669"/>
    <property type="project" value="InterPro"/>
</dbReference>
<dbReference type="GO" id="GO:0000160">
    <property type="term" value="P:phosphorelay signal transduction system"/>
    <property type="evidence" value="ECO:0007669"/>
    <property type="project" value="UniProtKB-KW"/>
</dbReference>
<dbReference type="Gene3D" id="1.10.8.60">
    <property type="match status" value="1"/>
</dbReference>
<comment type="caution">
    <text evidence="13">The sequence shown here is derived from an EMBL/GenBank/DDBJ whole genome shotgun (WGS) entry which is preliminary data.</text>
</comment>
<keyword evidence="7" id="KW-0902">Two-component regulatory system</keyword>
<reference evidence="13 14" key="1">
    <citation type="submission" date="2018-08" db="EMBL/GenBank/DDBJ databases">
        <title>Recombination of ecologically and evolutionarily significant loci maintains genetic cohesion in the Pseudomonas syringae species complex.</title>
        <authorList>
            <person name="Dillon M."/>
            <person name="Thakur S."/>
            <person name="Almeida R.N.D."/>
            <person name="Weir B.S."/>
            <person name="Guttman D.S."/>
        </authorList>
    </citation>
    <scope>NUCLEOTIDE SEQUENCE [LARGE SCALE GENOMIC DNA]</scope>
    <source>
        <strain evidence="13 14">ICMP 3263</strain>
    </source>
</reference>
<sequence length="533" mass="58590">MVIPSAGFMRRSAARAQLFVSSNKMTSSFNSLQNSQDYAQTLISHYSVLAQSADSQSLQHDFALSAVRLSNCEASQLFLFDANHKSLCLVAEVVDSVIQQGKGKAPADDYHDQPLLQFCLLQNRAVSVPEISSSPHVTSFLPAQAREWRSLLCIPLHNRGQVPVGVLVCVSSHPGELEGYTESLAALGSFVISQLSLMALSAKPAGAIHHSRRRSAQSERYGLTGRSAALGRTIHLLSKILDSTCTVLLTGETGTGKEVVSRAIHEHGPRRSNAFVVQNCAAFPEALLESELFGYCKGAFTGADRDRPGLFELAHGGTLLLDEIGDMPMLLQAKLLRVLQEGEIRPLGANKVRKVDVRIIAATHRDLPKLIAEGRFREDLYYRLAQFPIELPPLRQRVGDIEILARHFSENACQQSQRDPVQWSQTALSALSEYTFPGNVRQLKGFVERAVLLCEDGELKPEHFPIPAQSISHSAGLSLRERIEQFERGVLLECLRDSNGNRSLAARTLGVSRRTLLYRLAHLKIGAAHGRPD</sequence>
<evidence type="ECO:0000256" key="10">
    <source>
        <dbReference type="ARBA" id="ARBA00023159"/>
    </source>
</evidence>
<dbReference type="Pfam" id="PF01590">
    <property type="entry name" value="GAF"/>
    <property type="match status" value="1"/>
</dbReference>
<dbReference type="SUPFAM" id="SSF52540">
    <property type="entry name" value="P-loop containing nucleoside triphosphate hydrolases"/>
    <property type="match status" value="1"/>
</dbReference>
<evidence type="ECO:0000256" key="8">
    <source>
        <dbReference type="ARBA" id="ARBA00023015"/>
    </source>
</evidence>
<dbReference type="CDD" id="cd00009">
    <property type="entry name" value="AAA"/>
    <property type="match status" value="1"/>
</dbReference>
<dbReference type="PROSITE" id="PS00676">
    <property type="entry name" value="SIGMA54_INTERACT_2"/>
    <property type="match status" value="1"/>
</dbReference>
<keyword evidence="8" id="KW-0805">Transcription regulation</keyword>
<dbReference type="PROSITE" id="PS00675">
    <property type="entry name" value="SIGMA54_INTERACT_1"/>
    <property type="match status" value="1"/>
</dbReference>
<dbReference type="Pfam" id="PF00158">
    <property type="entry name" value="Sigma54_activat"/>
    <property type="match status" value="1"/>
</dbReference>
<evidence type="ECO:0000256" key="11">
    <source>
        <dbReference type="ARBA" id="ARBA00023163"/>
    </source>
</evidence>
<dbReference type="GO" id="GO:0005524">
    <property type="term" value="F:ATP binding"/>
    <property type="evidence" value="ECO:0007669"/>
    <property type="project" value="UniProtKB-KW"/>
</dbReference>
<protein>
    <submittedName>
        <fullName evidence="13">Sigma-54 dependent transcriptional regulator</fullName>
    </submittedName>
</protein>
<evidence type="ECO:0000313" key="14">
    <source>
        <dbReference type="Proteomes" id="UP000279173"/>
    </source>
</evidence>
<keyword evidence="11" id="KW-0804">Transcription</keyword>
<dbReference type="Gene3D" id="1.10.10.60">
    <property type="entry name" value="Homeodomain-like"/>
    <property type="match status" value="1"/>
</dbReference>
<dbReference type="InterPro" id="IPR002197">
    <property type="entry name" value="HTH_Fis"/>
</dbReference>
<dbReference type="PANTHER" id="PTHR32071:SF95">
    <property type="entry name" value="DNA-BINDING TRANSCRIPTIONAL REGULATOR NTRC"/>
    <property type="match status" value="1"/>
</dbReference>
<dbReference type="InterPro" id="IPR025943">
    <property type="entry name" value="Sigma_54_int_dom_ATP-bd_2"/>
</dbReference>
<accession>A0A3M6CGS6</accession>
<dbReference type="InterPro" id="IPR003018">
    <property type="entry name" value="GAF"/>
</dbReference>
<dbReference type="PANTHER" id="PTHR32071">
    <property type="entry name" value="TRANSCRIPTIONAL REGULATORY PROTEIN"/>
    <property type="match status" value="1"/>
</dbReference>
<dbReference type="GO" id="GO:0043565">
    <property type="term" value="F:sequence-specific DNA binding"/>
    <property type="evidence" value="ECO:0007669"/>
    <property type="project" value="InterPro"/>
</dbReference>
<keyword evidence="6" id="KW-0067">ATP-binding</keyword>
<dbReference type="InterPro" id="IPR027417">
    <property type="entry name" value="P-loop_NTPase"/>
</dbReference>
<dbReference type="AlphaFoldDB" id="A0A3M6CGS6"/>
<evidence type="ECO:0000256" key="7">
    <source>
        <dbReference type="ARBA" id="ARBA00023012"/>
    </source>
</evidence>
<organism evidence="13 14">
    <name type="scientific">Pseudomonas syringae pv. helianthi</name>
    <dbReference type="NCBI Taxonomy" id="251654"/>
    <lineage>
        <taxon>Bacteria</taxon>
        <taxon>Pseudomonadati</taxon>
        <taxon>Pseudomonadota</taxon>
        <taxon>Gammaproteobacteria</taxon>
        <taxon>Pseudomonadales</taxon>
        <taxon>Pseudomonadaceae</taxon>
        <taxon>Pseudomonas</taxon>
    </lineage>
</organism>
<dbReference type="InterPro" id="IPR058031">
    <property type="entry name" value="AAA_lid_NorR"/>
</dbReference>
<dbReference type="SMART" id="SM00065">
    <property type="entry name" value="GAF"/>
    <property type="match status" value="1"/>
</dbReference>
<dbReference type="InterPro" id="IPR002078">
    <property type="entry name" value="Sigma_54_int"/>
</dbReference>
<keyword evidence="5" id="KW-0547">Nucleotide-binding</keyword>
<keyword evidence="10" id="KW-0010">Activator</keyword>
<evidence type="ECO:0000256" key="4">
    <source>
        <dbReference type="ARBA" id="ARBA00022553"/>
    </source>
</evidence>
<evidence type="ECO:0000313" key="13">
    <source>
        <dbReference type="EMBL" id="RMV42929.1"/>
    </source>
</evidence>
<evidence type="ECO:0000259" key="12">
    <source>
        <dbReference type="PROSITE" id="PS50045"/>
    </source>
</evidence>
<keyword evidence="2" id="KW-0963">Cytoplasm</keyword>
<name>A0A3M6CGS6_9PSED</name>
<dbReference type="EMBL" id="RBUT01000180">
    <property type="protein sequence ID" value="RMV42929.1"/>
    <property type="molecule type" value="Genomic_DNA"/>
</dbReference>